<protein>
    <submittedName>
        <fullName evidence="1">Uncharacterized protein</fullName>
    </submittedName>
</protein>
<gene>
    <name evidence="1" type="ORF">LCGC14_1783400</name>
</gene>
<reference evidence="1" key="1">
    <citation type="journal article" date="2015" name="Nature">
        <title>Complex archaea that bridge the gap between prokaryotes and eukaryotes.</title>
        <authorList>
            <person name="Spang A."/>
            <person name="Saw J.H."/>
            <person name="Jorgensen S.L."/>
            <person name="Zaremba-Niedzwiedzka K."/>
            <person name="Martijn J."/>
            <person name="Lind A.E."/>
            <person name="van Eijk R."/>
            <person name="Schleper C."/>
            <person name="Guy L."/>
            <person name="Ettema T.J."/>
        </authorList>
    </citation>
    <scope>NUCLEOTIDE SEQUENCE</scope>
</reference>
<dbReference type="EMBL" id="LAZR01016902">
    <property type="protein sequence ID" value="KKM02539.1"/>
    <property type="molecule type" value="Genomic_DNA"/>
</dbReference>
<accession>A0A0F9GUU4</accession>
<name>A0A0F9GUU4_9ZZZZ</name>
<proteinExistence type="predicted"/>
<organism evidence="1">
    <name type="scientific">marine sediment metagenome</name>
    <dbReference type="NCBI Taxonomy" id="412755"/>
    <lineage>
        <taxon>unclassified sequences</taxon>
        <taxon>metagenomes</taxon>
        <taxon>ecological metagenomes</taxon>
    </lineage>
</organism>
<comment type="caution">
    <text evidence="1">The sequence shown here is derived from an EMBL/GenBank/DDBJ whole genome shotgun (WGS) entry which is preliminary data.</text>
</comment>
<evidence type="ECO:0000313" key="1">
    <source>
        <dbReference type="EMBL" id="KKM02539.1"/>
    </source>
</evidence>
<sequence length="115" mass="12659">MDCKLFTVTDEGTEMGFIAIRLDSSILGPGTSPEIALLQAWGYDPAHQPGYMLLAEIKSGSPIRAAINEHEWSRGGTEAQAYRKILANWGSLQSGDTVDVEQEREAFWEKEAEAT</sequence>
<dbReference type="AlphaFoldDB" id="A0A0F9GUU4"/>